<evidence type="ECO:0000259" key="3">
    <source>
        <dbReference type="PROSITE" id="PS51352"/>
    </source>
</evidence>
<accession>A0ABD6DUJ7</accession>
<organism evidence="4 5">
    <name type="scientific">Halobellus litoreus</name>
    <dbReference type="NCBI Taxonomy" id="755310"/>
    <lineage>
        <taxon>Archaea</taxon>
        <taxon>Methanobacteriati</taxon>
        <taxon>Methanobacteriota</taxon>
        <taxon>Stenosarchaea group</taxon>
        <taxon>Halobacteria</taxon>
        <taxon>Halobacteriales</taxon>
        <taxon>Haloferacaceae</taxon>
        <taxon>Halobellus</taxon>
    </lineage>
</organism>
<dbReference type="EMBL" id="JBHUDP010000001">
    <property type="protein sequence ID" value="MFD1684915.1"/>
    <property type="molecule type" value="Genomic_DNA"/>
</dbReference>
<dbReference type="InterPro" id="IPR050455">
    <property type="entry name" value="Tpx_Peroxidase_subfamily"/>
</dbReference>
<dbReference type="PROSITE" id="PS51352">
    <property type="entry name" value="THIOREDOXIN_2"/>
    <property type="match status" value="1"/>
</dbReference>
<evidence type="ECO:0000256" key="2">
    <source>
        <dbReference type="SAM" id="MobiDB-lite"/>
    </source>
</evidence>
<evidence type="ECO:0000313" key="4">
    <source>
        <dbReference type="EMBL" id="MFD1684915.1"/>
    </source>
</evidence>
<dbReference type="InterPro" id="IPR013766">
    <property type="entry name" value="Thioredoxin_domain"/>
</dbReference>
<dbReference type="Gene3D" id="3.40.30.10">
    <property type="entry name" value="Glutaredoxin"/>
    <property type="match status" value="1"/>
</dbReference>
<dbReference type="Proteomes" id="UP001597092">
    <property type="component" value="Unassembled WGS sequence"/>
</dbReference>
<dbReference type="PANTHER" id="PTHR43110">
    <property type="entry name" value="THIOL PEROXIDASE"/>
    <property type="match status" value="1"/>
</dbReference>
<dbReference type="RefSeq" id="WP_256307611.1">
    <property type="nucleotide sequence ID" value="NZ_JANHAW010000002.1"/>
</dbReference>
<dbReference type="PANTHER" id="PTHR43110:SF1">
    <property type="entry name" value="THIOL PEROXIDASE"/>
    <property type="match status" value="1"/>
</dbReference>
<keyword evidence="1" id="KW-0676">Redox-active center</keyword>
<dbReference type="InterPro" id="IPR036249">
    <property type="entry name" value="Thioredoxin-like_sf"/>
</dbReference>
<evidence type="ECO:0000256" key="1">
    <source>
        <dbReference type="ARBA" id="ARBA00023284"/>
    </source>
</evidence>
<dbReference type="Pfam" id="PF00578">
    <property type="entry name" value="AhpC-TSA"/>
    <property type="match status" value="1"/>
</dbReference>
<comment type="caution">
    <text evidence="4">The sequence shown here is derived from an EMBL/GenBank/DDBJ whole genome shotgun (WGS) entry which is preliminary data.</text>
</comment>
<proteinExistence type="predicted"/>
<keyword evidence="5" id="KW-1185">Reference proteome</keyword>
<dbReference type="AlphaFoldDB" id="A0ABD6DUJ7"/>
<feature type="region of interest" description="Disordered" evidence="2">
    <location>
        <begin position="1"/>
        <end position="24"/>
    </location>
</feature>
<dbReference type="InterPro" id="IPR000866">
    <property type="entry name" value="AhpC/TSA"/>
</dbReference>
<protein>
    <submittedName>
        <fullName evidence="4">Redoxin domain-containing protein</fullName>
    </submittedName>
</protein>
<dbReference type="SUPFAM" id="SSF52833">
    <property type="entry name" value="Thioredoxin-like"/>
    <property type="match status" value="1"/>
</dbReference>
<name>A0ABD6DUJ7_9EURY</name>
<gene>
    <name evidence="4" type="ORF">ACFSAS_04745</name>
</gene>
<evidence type="ECO:0000313" key="5">
    <source>
        <dbReference type="Proteomes" id="UP001597092"/>
    </source>
</evidence>
<sequence length="165" mass="18247">MIEPGATAPDFELPGADPSGEGKAVTDYRLSDTLRNGPTLINLYLFDFHPGCTENLCDLHDLEWFDLNESVTAFGISSDGSFSHRAFSNQEQLGYALLSDTDGSVAESYDVLYDEFEGHSRIAKRSVFVVDSDRTVRYAWSTDDPSQQPNWTAVEEALRNLGVIA</sequence>
<feature type="domain" description="Thioredoxin" evidence="3">
    <location>
        <begin position="2"/>
        <end position="163"/>
    </location>
</feature>
<reference evidence="4 5" key="1">
    <citation type="journal article" date="2019" name="Int. J. Syst. Evol. Microbiol.">
        <title>The Global Catalogue of Microorganisms (GCM) 10K type strain sequencing project: providing services to taxonomists for standard genome sequencing and annotation.</title>
        <authorList>
            <consortium name="The Broad Institute Genomics Platform"/>
            <consortium name="The Broad Institute Genome Sequencing Center for Infectious Disease"/>
            <person name="Wu L."/>
            <person name="Ma J."/>
        </authorList>
    </citation>
    <scope>NUCLEOTIDE SEQUENCE [LARGE SCALE GENOMIC DNA]</scope>
    <source>
        <strain evidence="4 5">CGMCC 1.10387</strain>
    </source>
</reference>